<keyword evidence="3" id="KW-0560">Oxidoreductase</keyword>
<dbReference type="InterPro" id="IPR002347">
    <property type="entry name" value="SDR_fam"/>
</dbReference>
<dbReference type="Proteomes" id="UP000193689">
    <property type="component" value="Unassembled WGS sequence"/>
</dbReference>
<keyword evidence="5" id="KW-0812">Transmembrane</keyword>
<keyword evidence="5" id="KW-1133">Transmembrane helix</keyword>
<evidence type="ECO:0000256" key="5">
    <source>
        <dbReference type="SAM" id="Phobius"/>
    </source>
</evidence>
<dbReference type="PROSITE" id="PS00061">
    <property type="entry name" value="ADH_SHORT"/>
    <property type="match status" value="1"/>
</dbReference>
<proteinExistence type="inferred from homology"/>
<evidence type="ECO:0000256" key="4">
    <source>
        <dbReference type="ARBA" id="ARBA00037096"/>
    </source>
</evidence>
<keyword evidence="5" id="KW-0472">Membrane</keyword>
<evidence type="ECO:0000256" key="2">
    <source>
        <dbReference type="ARBA" id="ARBA00022857"/>
    </source>
</evidence>
<evidence type="ECO:0000313" key="7">
    <source>
        <dbReference type="Proteomes" id="UP000193689"/>
    </source>
</evidence>
<protein>
    <submittedName>
        <fullName evidence="6">Short chain dehydrogenase</fullName>
    </submittedName>
</protein>
<organism evidence="6 7">
    <name type="scientific">Pseudomassariella vexata</name>
    <dbReference type="NCBI Taxonomy" id="1141098"/>
    <lineage>
        <taxon>Eukaryota</taxon>
        <taxon>Fungi</taxon>
        <taxon>Dikarya</taxon>
        <taxon>Ascomycota</taxon>
        <taxon>Pezizomycotina</taxon>
        <taxon>Sordariomycetes</taxon>
        <taxon>Xylariomycetidae</taxon>
        <taxon>Amphisphaeriales</taxon>
        <taxon>Pseudomassariaceae</taxon>
        <taxon>Pseudomassariella</taxon>
    </lineage>
</organism>
<evidence type="ECO:0000256" key="1">
    <source>
        <dbReference type="ARBA" id="ARBA00006484"/>
    </source>
</evidence>
<evidence type="ECO:0000313" key="6">
    <source>
        <dbReference type="EMBL" id="ORY70514.1"/>
    </source>
</evidence>
<dbReference type="GeneID" id="63769560"/>
<dbReference type="AlphaFoldDB" id="A0A1Y2EGT4"/>
<dbReference type="GO" id="GO:0016020">
    <property type="term" value="C:membrane"/>
    <property type="evidence" value="ECO:0007669"/>
    <property type="project" value="TreeGrafter"/>
</dbReference>
<comment type="caution">
    <text evidence="6">The sequence shown here is derived from an EMBL/GenBank/DDBJ whole genome shotgun (WGS) entry which is preliminary data.</text>
</comment>
<dbReference type="STRING" id="1141098.A0A1Y2EGT4"/>
<comment type="similarity">
    <text evidence="1">Belongs to the short-chain dehydrogenases/reductases (SDR) family.</text>
</comment>
<dbReference type="PRINTS" id="PR00081">
    <property type="entry name" value="GDHRDH"/>
</dbReference>
<keyword evidence="7" id="KW-1185">Reference proteome</keyword>
<sequence length="311" mass="33224">MAVLDSLYLAGGIVAATAIPIYIFARLGRKLRVLNSSEERVLILGASSGVGRAIAQQYARRGARVCIVARRAEKISALAAECGKGCIWEVADFTAAEDMVRVRDTILRKWDGLDTLHVCAGVSALQPVMALTGVQSAEQDAGNSGIENAADIARRASQGNFIGPFVAAVTFIPMLTRTSTTPSILLVSSVAAVVPAPTRALYAATKASSLLLFQSLAIEHPGIAFTFVLPATIEGNFRASAVDAGPVLEADPNKYGLKTEYVAKRCIEAVDGRVTGNVVLPWFPYALAHHLYYLIPSFIERRAAKKYNFPS</sequence>
<dbReference type="SUPFAM" id="SSF51735">
    <property type="entry name" value="NAD(P)-binding Rossmann-fold domains"/>
    <property type="match status" value="1"/>
</dbReference>
<dbReference type="Pfam" id="PF00106">
    <property type="entry name" value="adh_short"/>
    <property type="match status" value="1"/>
</dbReference>
<dbReference type="PANTHER" id="PTHR44196">
    <property type="entry name" value="DEHYDROGENASE/REDUCTASE SDR FAMILY MEMBER 7B"/>
    <property type="match status" value="1"/>
</dbReference>
<gene>
    <name evidence="6" type="ORF">BCR38DRAFT_107872</name>
</gene>
<dbReference type="OrthoDB" id="37659at2759"/>
<dbReference type="InterPro" id="IPR036291">
    <property type="entry name" value="NAD(P)-bd_dom_sf"/>
</dbReference>
<dbReference type="PANTHER" id="PTHR44196:SF1">
    <property type="entry name" value="DEHYDROGENASE_REDUCTASE SDR FAMILY MEMBER 7B"/>
    <property type="match status" value="1"/>
</dbReference>
<dbReference type="GO" id="GO:0016491">
    <property type="term" value="F:oxidoreductase activity"/>
    <property type="evidence" value="ECO:0007669"/>
    <property type="project" value="UniProtKB-KW"/>
</dbReference>
<keyword evidence="2" id="KW-0521">NADP</keyword>
<name>A0A1Y2EGT4_9PEZI</name>
<feature type="transmembrane region" description="Helical" evidence="5">
    <location>
        <begin position="6"/>
        <end position="25"/>
    </location>
</feature>
<accession>A0A1Y2EGT4</accession>
<evidence type="ECO:0000256" key="3">
    <source>
        <dbReference type="ARBA" id="ARBA00023002"/>
    </source>
</evidence>
<dbReference type="InParanoid" id="A0A1Y2EGT4"/>
<dbReference type="InterPro" id="IPR020904">
    <property type="entry name" value="Sc_DH/Rdtase_CS"/>
</dbReference>
<dbReference type="EMBL" id="MCFJ01000002">
    <property type="protein sequence ID" value="ORY70514.1"/>
    <property type="molecule type" value="Genomic_DNA"/>
</dbReference>
<dbReference type="RefSeq" id="XP_040720464.1">
    <property type="nucleotide sequence ID" value="XM_040853348.1"/>
</dbReference>
<comment type="function">
    <text evidence="4">Putative oxidoreductase.</text>
</comment>
<reference evidence="6 7" key="1">
    <citation type="submission" date="2016-07" db="EMBL/GenBank/DDBJ databases">
        <title>Pervasive Adenine N6-methylation of Active Genes in Fungi.</title>
        <authorList>
            <consortium name="DOE Joint Genome Institute"/>
            <person name="Mondo S.J."/>
            <person name="Dannebaum R.O."/>
            <person name="Kuo R.C."/>
            <person name="Labutti K."/>
            <person name="Haridas S."/>
            <person name="Kuo A."/>
            <person name="Salamov A."/>
            <person name="Ahrendt S.R."/>
            <person name="Lipzen A."/>
            <person name="Sullivan W."/>
            <person name="Andreopoulos W.B."/>
            <person name="Clum A."/>
            <person name="Lindquist E."/>
            <person name="Daum C."/>
            <person name="Ramamoorthy G.K."/>
            <person name="Gryganskyi A."/>
            <person name="Culley D."/>
            <person name="Magnuson J.K."/>
            <person name="James T.Y."/>
            <person name="O'Malley M.A."/>
            <person name="Stajich J.E."/>
            <person name="Spatafora J.W."/>
            <person name="Visel A."/>
            <person name="Grigoriev I.V."/>
        </authorList>
    </citation>
    <scope>NUCLEOTIDE SEQUENCE [LARGE SCALE GENOMIC DNA]</scope>
    <source>
        <strain evidence="6 7">CBS 129021</strain>
    </source>
</reference>
<dbReference type="Gene3D" id="3.40.50.720">
    <property type="entry name" value="NAD(P)-binding Rossmann-like Domain"/>
    <property type="match status" value="1"/>
</dbReference>